<evidence type="ECO:0000256" key="2">
    <source>
        <dbReference type="SAM" id="Phobius"/>
    </source>
</evidence>
<proteinExistence type="predicted"/>
<reference evidence="3" key="1">
    <citation type="submission" date="2018-06" db="EMBL/GenBank/DDBJ databases">
        <authorList>
            <person name="Zhirakovskaya E."/>
        </authorList>
    </citation>
    <scope>NUCLEOTIDE SEQUENCE</scope>
</reference>
<keyword evidence="2" id="KW-0472">Membrane</keyword>
<feature type="transmembrane region" description="Helical" evidence="2">
    <location>
        <begin position="6"/>
        <end position="23"/>
    </location>
</feature>
<protein>
    <submittedName>
        <fullName evidence="3">Uncharacterized protein</fullName>
    </submittedName>
</protein>
<dbReference type="AlphaFoldDB" id="A0A3B0Y0R6"/>
<gene>
    <name evidence="3" type="ORF">MNBD_GAMMA09-1736</name>
</gene>
<evidence type="ECO:0000256" key="1">
    <source>
        <dbReference type="SAM" id="MobiDB-lite"/>
    </source>
</evidence>
<keyword evidence="2" id="KW-1133">Transmembrane helix</keyword>
<dbReference type="EMBL" id="UOFI01000185">
    <property type="protein sequence ID" value="VAW70013.1"/>
    <property type="molecule type" value="Genomic_DNA"/>
</dbReference>
<feature type="compositionally biased region" description="Polar residues" evidence="1">
    <location>
        <begin position="35"/>
        <end position="68"/>
    </location>
</feature>
<keyword evidence="2" id="KW-0812">Transmembrane</keyword>
<evidence type="ECO:0000313" key="3">
    <source>
        <dbReference type="EMBL" id="VAW70013.1"/>
    </source>
</evidence>
<sequence length="208" mass="23434">MHTKTWLIPSSVIVAVIAIYSFSGSPNKPERKHSNSQQDQNTRTITSQNKSQPVPDNEIPTTSPEINTANNKQAAEKFLEASKFNDRCLTILNTADQSINIDSISTREQRKMSGIFNNCIYEIDMELALTERQFERTPENIPCLNKVYEIRDALLELGTVAQQFSDLANNTDSDRVLISESYSKVLVEIADKGKAAMQIRDDFCLKTN</sequence>
<name>A0A3B0Y0R6_9ZZZZ</name>
<feature type="region of interest" description="Disordered" evidence="1">
    <location>
        <begin position="25"/>
        <end position="68"/>
    </location>
</feature>
<organism evidence="3">
    <name type="scientific">hydrothermal vent metagenome</name>
    <dbReference type="NCBI Taxonomy" id="652676"/>
    <lineage>
        <taxon>unclassified sequences</taxon>
        <taxon>metagenomes</taxon>
        <taxon>ecological metagenomes</taxon>
    </lineage>
</organism>
<accession>A0A3B0Y0R6</accession>